<organism evidence="1 2">
    <name type="scientific">Tanacetum coccineum</name>
    <dbReference type="NCBI Taxonomy" id="301880"/>
    <lineage>
        <taxon>Eukaryota</taxon>
        <taxon>Viridiplantae</taxon>
        <taxon>Streptophyta</taxon>
        <taxon>Embryophyta</taxon>
        <taxon>Tracheophyta</taxon>
        <taxon>Spermatophyta</taxon>
        <taxon>Magnoliopsida</taxon>
        <taxon>eudicotyledons</taxon>
        <taxon>Gunneridae</taxon>
        <taxon>Pentapetalae</taxon>
        <taxon>asterids</taxon>
        <taxon>campanulids</taxon>
        <taxon>Asterales</taxon>
        <taxon>Asteraceae</taxon>
        <taxon>Asteroideae</taxon>
        <taxon>Anthemideae</taxon>
        <taxon>Anthemidinae</taxon>
        <taxon>Tanacetum</taxon>
    </lineage>
</organism>
<gene>
    <name evidence="1" type="ORF">Tco_0974418</name>
</gene>
<reference evidence="1" key="1">
    <citation type="journal article" date="2022" name="Int. J. Mol. Sci.">
        <title>Draft Genome of Tanacetum Coccineum: Genomic Comparison of Closely Related Tanacetum-Family Plants.</title>
        <authorList>
            <person name="Yamashiro T."/>
            <person name="Shiraishi A."/>
            <person name="Nakayama K."/>
            <person name="Satake H."/>
        </authorList>
    </citation>
    <scope>NUCLEOTIDE SEQUENCE</scope>
</reference>
<reference evidence="1" key="2">
    <citation type="submission" date="2022-01" db="EMBL/GenBank/DDBJ databases">
        <authorList>
            <person name="Yamashiro T."/>
            <person name="Shiraishi A."/>
            <person name="Satake H."/>
            <person name="Nakayama K."/>
        </authorList>
    </citation>
    <scope>NUCLEOTIDE SEQUENCE</scope>
</reference>
<keyword evidence="2" id="KW-1185">Reference proteome</keyword>
<accession>A0ABQ5EBM4</accession>
<comment type="caution">
    <text evidence="1">The sequence shown here is derived from an EMBL/GenBank/DDBJ whole genome shotgun (WGS) entry which is preliminary data.</text>
</comment>
<name>A0ABQ5EBM4_9ASTR</name>
<evidence type="ECO:0000313" key="2">
    <source>
        <dbReference type="Proteomes" id="UP001151760"/>
    </source>
</evidence>
<dbReference type="Proteomes" id="UP001151760">
    <property type="component" value="Unassembled WGS sequence"/>
</dbReference>
<evidence type="ECO:0000313" key="1">
    <source>
        <dbReference type="EMBL" id="GJT48261.1"/>
    </source>
</evidence>
<sequence>MHTTMVPEQVKTMKIQAGIQVSRPGELKRQLQLWKRFGRLYSIVFVLVRNISDSSSSFVSGGGVNTSDFPVNNSGNDSDSSDDIINTQNEEVTTLEENIFLRFSLTISLFIMENANPSSSTPNSEFLDPKKKLEIESWLEDSKIADLLVIFDEKKLGSS</sequence>
<proteinExistence type="predicted"/>
<dbReference type="EMBL" id="BQNB010016139">
    <property type="protein sequence ID" value="GJT48261.1"/>
    <property type="molecule type" value="Genomic_DNA"/>
</dbReference>
<protein>
    <submittedName>
        <fullName evidence="1">Uncharacterized protein</fullName>
    </submittedName>
</protein>